<feature type="domain" description="Pyrrolo-quinoline quinone repeat" evidence="1">
    <location>
        <begin position="329"/>
        <end position="393"/>
    </location>
</feature>
<dbReference type="InterPro" id="IPR015943">
    <property type="entry name" value="WD40/YVTN_repeat-like_dom_sf"/>
</dbReference>
<dbReference type="EMBL" id="UINC01044988">
    <property type="protein sequence ID" value="SVB51176.1"/>
    <property type="molecule type" value="Genomic_DNA"/>
</dbReference>
<dbReference type="SUPFAM" id="SSF50998">
    <property type="entry name" value="Quinoprotein alcohol dehydrogenase-like"/>
    <property type="match status" value="1"/>
</dbReference>
<sequence length="444" mass="49192">MNASHFHPIIRNFVLAGGLLLATATSQAGSWPQWRGPDASGHVEGTGFPTEWSETKNVVWKSKIPGRGHSSPVVEGDLVWMTTAYETPASEEDIKKRLQSNTGSQPLTLLETVSLRAARVDPETGKVLLNVEVFKKSNPQWVHKLNSYASCTPWLEDGKLYCHFGAFGNACLDAKTGKVLWRNDDKKLWVMHENGPGSSPILWDDLMIFHLDGSDKQSIAALRKDTGKLAWQKFRSGKMNSNPQLKKSYATPILVELDGADLILSPAADWLYCYEPATGRELWKLPYGLLGFSNVSRPIFGHGMVFLSTCFMKGELLGIRLNGKKSPEIAWRARTAPKMPSPLLVGDELYVVNDAGIASCLDAKTGRLHWRERLNAQFSASPTYADGKIYLSDRSSVTHVLKPGKTFKVIAKNELDGTAHKASFAPHGKAFLIRTEEALYRIEQ</sequence>
<protein>
    <recommendedName>
        <fullName evidence="1">Pyrrolo-quinoline quinone repeat domain-containing protein</fullName>
    </recommendedName>
</protein>
<accession>A0A382EK38</accession>
<feature type="domain" description="Pyrrolo-quinoline quinone repeat" evidence="1">
    <location>
        <begin position="118"/>
        <end position="237"/>
    </location>
</feature>
<reference evidence="2" key="1">
    <citation type="submission" date="2018-05" db="EMBL/GenBank/DDBJ databases">
        <authorList>
            <person name="Lanie J.A."/>
            <person name="Ng W.-L."/>
            <person name="Kazmierczak K.M."/>
            <person name="Andrzejewski T.M."/>
            <person name="Davidsen T.M."/>
            <person name="Wayne K.J."/>
            <person name="Tettelin H."/>
            <person name="Glass J.I."/>
            <person name="Rusch D."/>
            <person name="Podicherti R."/>
            <person name="Tsui H.-C.T."/>
            <person name="Winkler M.E."/>
        </authorList>
    </citation>
    <scope>NUCLEOTIDE SEQUENCE</scope>
</reference>
<evidence type="ECO:0000259" key="1">
    <source>
        <dbReference type="Pfam" id="PF13360"/>
    </source>
</evidence>
<dbReference type="Gene3D" id="2.130.10.10">
    <property type="entry name" value="YVTN repeat-like/Quinoprotein amine dehydrogenase"/>
    <property type="match status" value="1"/>
</dbReference>
<gene>
    <name evidence="2" type="ORF">METZ01_LOCUS204030</name>
</gene>
<name>A0A382EK38_9ZZZZ</name>
<evidence type="ECO:0000313" key="2">
    <source>
        <dbReference type="EMBL" id="SVB51176.1"/>
    </source>
</evidence>
<dbReference type="AlphaFoldDB" id="A0A382EK38"/>
<organism evidence="2">
    <name type="scientific">marine metagenome</name>
    <dbReference type="NCBI Taxonomy" id="408172"/>
    <lineage>
        <taxon>unclassified sequences</taxon>
        <taxon>metagenomes</taxon>
        <taxon>ecological metagenomes</taxon>
    </lineage>
</organism>
<dbReference type="PANTHER" id="PTHR34512:SF30">
    <property type="entry name" value="OUTER MEMBRANE PROTEIN ASSEMBLY FACTOR BAMB"/>
    <property type="match status" value="1"/>
</dbReference>
<dbReference type="InterPro" id="IPR011047">
    <property type="entry name" value="Quinoprotein_ADH-like_sf"/>
</dbReference>
<dbReference type="PANTHER" id="PTHR34512">
    <property type="entry name" value="CELL SURFACE PROTEIN"/>
    <property type="match status" value="1"/>
</dbReference>
<dbReference type="InterPro" id="IPR002372">
    <property type="entry name" value="PQQ_rpt_dom"/>
</dbReference>
<proteinExistence type="predicted"/>
<dbReference type="Pfam" id="PF13360">
    <property type="entry name" value="PQQ_2"/>
    <property type="match status" value="2"/>
</dbReference>